<dbReference type="PANTHER" id="PTHR46124">
    <property type="entry name" value="D-AMINOACYL-TRNA DEACYLASE"/>
    <property type="match status" value="1"/>
</dbReference>
<dbReference type="PIRSF" id="PIRSF005902">
    <property type="entry name" value="DNase_TatD"/>
    <property type="match status" value="1"/>
</dbReference>
<sequence length="258" mass="29605">MQFIDTHTHIYLEDFKEDFSEIISKAKEENVKKFFLPNIDAKTIKDVRALYESDPKTYYPMAGLHPCSVKEDWQEQLDQLRSELDTGDYIAVGEIGMDLYWEKKFKPEQEKAFLEQASWAKEKGLPIVIHVRNAFDELFELVDQINDDKLYGIFHCFTGTNEQAKKILNYGGFKLGIGGVVTFKNAKLDKALTDIPLENIVLETDAPYLAPHPNRGKRNEPSYIPLIAQKMAEIHDVSIEEVARITTQNAKEVFGIDE</sequence>
<dbReference type="Pfam" id="PF01026">
    <property type="entry name" value="TatD_DNase"/>
    <property type="match status" value="1"/>
</dbReference>
<dbReference type="InterPro" id="IPR032466">
    <property type="entry name" value="Metal_Hydrolase"/>
</dbReference>
<dbReference type="EMBL" id="WACR01000009">
    <property type="protein sequence ID" value="KAB1063203.1"/>
    <property type="molecule type" value="Genomic_DNA"/>
</dbReference>
<dbReference type="FunFam" id="3.20.20.140:FF:000005">
    <property type="entry name" value="TatD family hydrolase"/>
    <property type="match status" value="1"/>
</dbReference>
<keyword evidence="2 4" id="KW-0479">Metal-binding</keyword>
<evidence type="ECO:0000256" key="2">
    <source>
        <dbReference type="ARBA" id="ARBA00022723"/>
    </source>
</evidence>
<dbReference type="GO" id="GO:0016788">
    <property type="term" value="F:hydrolase activity, acting on ester bonds"/>
    <property type="evidence" value="ECO:0007669"/>
    <property type="project" value="InterPro"/>
</dbReference>
<dbReference type="AlphaFoldDB" id="A0A6N6M5V4"/>
<evidence type="ECO:0000313" key="6">
    <source>
        <dbReference type="Proteomes" id="UP000435357"/>
    </source>
</evidence>
<feature type="binding site" evidence="4">
    <location>
        <position position="7"/>
    </location>
    <ligand>
        <name>a divalent metal cation</name>
        <dbReference type="ChEBI" id="CHEBI:60240"/>
        <label>1</label>
    </ligand>
</feature>
<name>A0A6N6M5V4_9FLAO</name>
<feature type="binding site" evidence="4">
    <location>
        <position position="205"/>
    </location>
    <ligand>
        <name>a divalent metal cation</name>
        <dbReference type="ChEBI" id="CHEBI:60240"/>
        <label>1</label>
    </ligand>
</feature>
<dbReference type="NCBIfam" id="TIGR00010">
    <property type="entry name" value="YchF/TatD family DNA exonuclease"/>
    <property type="match status" value="1"/>
</dbReference>
<accession>A0A6N6M5V4</accession>
<dbReference type="Gene3D" id="3.20.20.140">
    <property type="entry name" value="Metal-dependent hydrolases"/>
    <property type="match status" value="1"/>
</dbReference>
<reference evidence="5 6" key="1">
    <citation type="submission" date="2019-09" db="EMBL/GenBank/DDBJ databases">
        <title>Genomes of Cryomorphaceae.</title>
        <authorList>
            <person name="Bowman J.P."/>
        </authorList>
    </citation>
    <scope>NUCLEOTIDE SEQUENCE [LARGE SCALE GENOMIC DNA]</scope>
    <source>
        <strain evidence="5 6">KCTC 52047</strain>
    </source>
</reference>
<comment type="similarity">
    <text evidence="1">Belongs to the metallo-dependent hydrolases superfamily. TatD-type hydrolase family.</text>
</comment>
<feature type="binding site" evidence="4">
    <location>
        <position position="9"/>
    </location>
    <ligand>
        <name>a divalent metal cation</name>
        <dbReference type="ChEBI" id="CHEBI:60240"/>
        <label>1</label>
    </ligand>
</feature>
<dbReference type="OrthoDB" id="9810005at2"/>
<comment type="caution">
    <text evidence="5">The sequence shown here is derived from an EMBL/GenBank/DDBJ whole genome shotgun (WGS) entry which is preliminary data.</text>
</comment>
<dbReference type="SUPFAM" id="SSF51556">
    <property type="entry name" value="Metallo-dependent hydrolases"/>
    <property type="match status" value="1"/>
</dbReference>
<feature type="binding site" evidence="4">
    <location>
        <position position="155"/>
    </location>
    <ligand>
        <name>a divalent metal cation</name>
        <dbReference type="ChEBI" id="CHEBI:60240"/>
        <label>2</label>
    </ligand>
</feature>
<dbReference type="RefSeq" id="WP_151169270.1">
    <property type="nucleotide sequence ID" value="NZ_WACR01000009.1"/>
</dbReference>
<keyword evidence="3" id="KW-0378">Hydrolase</keyword>
<feature type="binding site" evidence="4">
    <location>
        <position position="130"/>
    </location>
    <ligand>
        <name>a divalent metal cation</name>
        <dbReference type="ChEBI" id="CHEBI:60240"/>
        <label>2</label>
    </ligand>
</feature>
<evidence type="ECO:0000256" key="3">
    <source>
        <dbReference type="ARBA" id="ARBA00022801"/>
    </source>
</evidence>
<keyword evidence="6" id="KW-1185">Reference proteome</keyword>
<dbReference type="PROSITE" id="PS01090">
    <property type="entry name" value="TATD_2"/>
    <property type="match status" value="1"/>
</dbReference>
<evidence type="ECO:0000256" key="1">
    <source>
        <dbReference type="ARBA" id="ARBA00009275"/>
    </source>
</evidence>
<dbReference type="InterPro" id="IPR015991">
    <property type="entry name" value="TatD/YcfH-like"/>
</dbReference>
<organism evidence="5 6">
    <name type="scientific">Salibacter halophilus</name>
    <dbReference type="NCBI Taxonomy" id="1803916"/>
    <lineage>
        <taxon>Bacteria</taxon>
        <taxon>Pseudomonadati</taxon>
        <taxon>Bacteroidota</taxon>
        <taxon>Flavobacteriia</taxon>
        <taxon>Flavobacteriales</taxon>
        <taxon>Salibacteraceae</taxon>
        <taxon>Salibacter</taxon>
    </lineage>
</organism>
<dbReference type="GO" id="GO:0005829">
    <property type="term" value="C:cytosol"/>
    <property type="evidence" value="ECO:0007669"/>
    <property type="project" value="TreeGrafter"/>
</dbReference>
<feature type="binding site" evidence="4">
    <location>
        <position position="94"/>
    </location>
    <ligand>
        <name>a divalent metal cation</name>
        <dbReference type="ChEBI" id="CHEBI:60240"/>
        <label>1</label>
    </ligand>
</feature>
<dbReference type="GO" id="GO:0046872">
    <property type="term" value="F:metal ion binding"/>
    <property type="evidence" value="ECO:0007669"/>
    <property type="project" value="UniProtKB-KW"/>
</dbReference>
<dbReference type="CDD" id="cd01310">
    <property type="entry name" value="TatD_DNAse"/>
    <property type="match status" value="1"/>
</dbReference>
<proteinExistence type="inferred from homology"/>
<evidence type="ECO:0000256" key="4">
    <source>
        <dbReference type="PIRSR" id="PIRSR005902-1"/>
    </source>
</evidence>
<dbReference type="PANTHER" id="PTHR46124:SF4">
    <property type="entry name" value="HYDROLASE TATD"/>
    <property type="match status" value="1"/>
</dbReference>
<dbReference type="InterPro" id="IPR001130">
    <property type="entry name" value="TatD-like"/>
</dbReference>
<dbReference type="PROSITE" id="PS01091">
    <property type="entry name" value="TATD_3"/>
    <property type="match status" value="1"/>
</dbReference>
<dbReference type="GO" id="GO:0004536">
    <property type="term" value="F:DNA nuclease activity"/>
    <property type="evidence" value="ECO:0007669"/>
    <property type="project" value="InterPro"/>
</dbReference>
<gene>
    <name evidence="5" type="ORF">F3059_11205</name>
</gene>
<dbReference type="Proteomes" id="UP000435357">
    <property type="component" value="Unassembled WGS sequence"/>
</dbReference>
<evidence type="ECO:0000313" key="5">
    <source>
        <dbReference type="EMBL" id="KAB1063203.1"/>
    </source>
</evidence>
<protein>
    <submittedName>
        <fullName evidence="5">TatD family deoxyribonuclease</fullName>
    </submittedName>
</protein>
<dbReference type="InterPro" id="IPR018228">
    <property type="entry name" value="DNase_TatD-rel_CS"/>
</dbReference>